<comment type="caution">
    <text evidence="1">The sequence shown here is derived from an EMBL/GenBank/DDBJ whole genome shotgun (WGS) entry which is preliminary data.</text>
</comment>
<keyword evidence="2" id="KW-1185">Reference proteome</keyword>
<dbReference type="Proteomes" id="UP000287033">
    <property type="component" value="Unassembled WGS sequence"/>
</dbReference>
<accession>A0A401RHG9</accession>
<sequence>MINLTPNEMFSGRTMSVPKRRALNDGPRLGQLELELKQYMQQLTMIDVSVHIQGKLRKLVSAKGAAPIKCGDQAYERAFQRKWNDLIMEGAFTVTKVLPTAVLVE</sequence>
<dbReference type="AlphaFoldDB" id="A0A401RHG9"/>
<reference evidence="1 2" key="1">
    <citation type="journal article" date="2018" name="Nat. Ecol. Evol.">
        <title>Shark genomes provide insights into elasmobranch evolution and the origin of vertebrates.</title>
        <authorList>
            <person name="Hara Y"/>
            <person name="Yamaguchi K"/>
            <person name="Onimaru K"/>
            <person name="Kadota M"/>
            <person name="Koyanagi M"/>
            <person name="Keeley SD"/>
            <person name="Tatsumi K"/>
            <person name="Tanaka K"/>
            <person name="Motone F"/>
            <person name="Kageyama Y"/>
            <person name="Nozu R"/>
            <person name="Adachi N"/>
            <person name="Nishimura O"/>
            <person name="Nakagawa R"/>
            <person name="Tanegashima C"/>
            <person name="Kiyatake I"/>
            <person name="Matsumoto R"/>
            <person name="Murakumo K"/>
            <person name="Nishida K"/>
            <person name="Terakita A"/>
            <person name="Kuratani S"/>
            <person name="Sato K"/>
            <person name="Hyodo S Kuraku.S."/>
        </authorList>
    </citation>
    <scope>NUCLEOTIDE SEQUENCE [LARGE SCALE GENOMIC DNA]</scope>
</reference>
<evidence type="ECO:0000313" key="1">
    <source>
        <dbReference type="EMBL" id="GCC17536.1"/>
    </source>
</evidence>
<organism evidence="1 2">
    <name type="scientific">Chiloscyllium punctatum</name>
    <name type="common">Brownbanded bambooshark</name>
    <name type="synonym">Hemiscyllium punctatum</name>
    <dbReference type="NCBI Taxonomy" id="137246"/>
    <lineage>
        <taxon>Eukaryota</taxon>
        <taxon>Metazoa</taxon>
        <taxon>Chordata</taxon>
        <taxon>Craniata</taxon>
        <taxon>Vertebrata</taxon>
        <taxon>Chondrichthyes</taxon>
        <taxon>Elasmobranchii</taxon>
        <taxon>Galeomorphii</taxon>
        <taxon>Galeoidea</taxon>
        <taxon>Orectolobiformes</taxon>
        <taxon>Hemiscylliidae</taxon>
        <taxon>Chiloscyllium</taxon>
    </lineage>
</organism>
<proteinExistence type="predicted"/>
<dbReference type="EMBL" id="BEZZ01002733">
    <property type="protein sequence ID" value="GCC17536.1"/>
    <property type="molecule type" value="Genomic_DNA"/>
</dbReference>
<evidence type="ECO:0000313" key="2">
    <source>
        <dbReference type="Proteomes" id="UP000287033"/>
    </source>
</evidence>
<gene>
    <name evidence="1" type="ORF">chiPu_0020601</name>
</gene>
<protein>
    <submittedName>
        <fullName evidence="1">Uncharacterized protein</fullName>
    </submittedName>
</protein>
<name>A0A401RHG9_CHIPU</name>
<dbReference type="STRING" id="137246.A0A401RHG9"/>